<evidence type="ECO:0000256" key="2">
    <source>
        <dbReference type="ARBA" id="ARBA00002933"/>
    </source>
</evidence>
<comment type="function">
    <text evidence="2">Adenine glycosylase active on G-A mispairs. MutY also corrects error-prone DNA synthesis past GO lesions which are due to the oxidatively damaged form of guanine: 7,8-dihydro-8-oxoguanine (8-oxo-dGTP).</text>
</comment>
<dbReference type="GO" id="GO:0032357">
    <property type="term" value="F:oxidized purine DNA binding"/>
    <property type="evidence" value="ECO:0007669"/>
    <property type="project" value="TreeGrafter"/>
</dbReference>
<reference evidence="16 17" key="1">
    <citation type="submission" date="2019-09" db="EMBL/GenBank/DDBJ databases">
        <title>Isolation and complete genome sequencing of Methylocystis species.</title>
        <authorList>
            <person name="Rumah B.L."/>
            <person name="Stead C.E."/>
            <person name="Stevens B.C."/>
            <person name="Minton N.P."/>
            <person name="Grosse-Honebrink A."/>
            <person name="Zhang Y."/>
        </authorList>
    </citation>
    <scope>NUCLEOTIDE SEQUENCE [LARGE SCALE GENOMIC DNA]</scope>
    <source>
        <strain evidence="16 17">BRCS2</strain>
    </source>
</reference>
<dbReference type="SMART" id="SM00478">
    <property type="entry name" value="ENDO3c"/>
    <property type="match status" value="1"/>
</dbReference>
<comment type="catalytic activity">
    <reaction evidence="1 14">
        <text>Hydrolyzes free adenine bases from 7,8-dihydro-8-oxoguanine:adenine mismatched double-stranded DNA, leaving an apurinic site.</text>
        <dbReference type="EC" id="3.2.2.31"/>
    </reaction>
</comment>
<dbReference type="PANTHER" id="PTHR42944">
    <property type="entry name" value="ADENINE DNA GLYCOSYLASE"/>
    <property type="match status" value="1"/>
</dbReference>
<evidence type="ECO:0000256" key="3">
    <source>
        <dbReference type="ARBA" id="ARBA00008343"/>
    </source>
</evidence>
<keyword evidence="7" id="KW-0479">Metal-binding</keyword>
<evidence type="ECO:0000256" key="12">
    <source>
        <dbReference type="ARBA" id="ARBA00023204"/>
    </source>
</evidence>
<dbReference type="PROSITE" id="PS01155">
    <property type="entry name" value="ENDONUCLEASE_III_2"/>
    <property type="match status" value="1"/>
</dbReference>
<dbReference type="GO" id="GO:0034039">
    <property type="term" value="F:8-oxo-7,8-dihydroguanine DNA N-glycosylase activity"/>
    <property type="evidence" value="ECO:0007669"/>
    <property type="project" value="TreeGrafter"/>
</dbReference>
<dbReference type="Gene3D" id="3.90.79.10">
    <property type="entry name" value="Nucleoside Triphosphate Pyrophosphohydrolase"/>
    <property type="match status" value="1"/>
</dbReference>
<protein>
    <recommendedName>
        <fullName evidence="5 14">Adenine DNA glycosylase</fullName>
        <ecNumber evidence="4 14">3.2.2.31</ecNumber>
    </recommendedName>
</protein>
<dbReference type="InterPro" id="IPR003265">
    <property type="entry name" value="HhH-GPD_domain"/>
</dbReference>
<dbReference type="SUPFAM" id="SSF55811">
    <property type="entry name" value="Nudix"/>
    <property type="match status" value="1"/>
</dbReference>
<dbReference type="GO" id="GO:0051539">
    <property type="term" value="F:4 iron, 4 sulfur cluster binding"/>
    <property type="evidence" value="ECO:0007669"/>
    <property type="project" value="UniProtKB-UniRule"/>
</dbReference>
<dbReference type="Gene3D" id="1.10.340.30">
    <property type="entry name" value="Hypothetical protein, domain 2"/>
    <property type="match status" value="1"/>
</dbReference>
<dbReference type="EC" id="3.2.2.31" evidence="4 14"/>
<dbReference type="InterPro" id="IPR029119">
    <property type="entry name" value="MutY_C"/>
</dbReference>
<evidence type="ECO:0000259" key="15">
    <source>
        <dbReference type="SMART" id="SM00478"/>
    </source>
</evidence>
<evidence type="ECO:0000256" key="5">
    <source>
        <dbReference type="ARBA" id="ARBA00022023"/>
    </source>
</evidence>
<dbReference type="SUPFAM" id="SSF48150">
    <property type="entry name" value="DNA-glycosylase"/>
    <property type="match status" value="1"/>
</dbReference>
<sequence length="353" mass="38173">MIEPMRQRQKLAPALLRWYDSHRRDLPWRAPPGARVDPYAVWLSEIMLQQTTVATVKGYFERFLTRWPTVEALAAAPLEEALAAWAGLGYYARARNLHACAGAVARDHGGRFPSTEAALLALPGVGPYTAAAVAAIAFDQPCAAVDGNVERVVTRLYAIGTPARRAKPLIREKVEAMMPAARAGDFAQALMDLGATVCTPRAPGCGACPWSADCAARAAGTQEAYPVKEKKAEKPKRRGGIFILERGEETLLSRRPEKGLFGGMSAFPSTPFTRDVAPDEQLAFAPCAADWRALPEPVSHVFTHFALTATVFTARTKSPKAPGANCRWASRANLDREGLPTLMRKAALLAGLI</sequence>
<proteinExistence type="inferred from homology"/>
<dbReference type="FunFam" id="1.10.340.30:FF:000002">
    <property type="entry name" value="Adenine DNA glycosylase"/>
    <property type="match status" value="1"/>
</dbReference>
<keyword evidence="12" id="KW-0234">DNA repair</keyword>
<evidence type="ECO:0000256" key="6">
    <source>
        <dbReference type="ARBA" id="ARBA00022485"/>
    </source>
</evidence>
<dbReference type="Pfam" id="PF00633">
    <property type="entry name" value="HHH"/>
    <property type="match status" value="1"/>
</dbReference>
<dbReference type="InterPro" id="IPR005760">
    <property type="entry name" value="A/G_AdeGlyc_MutY"/>
</dbReference>
<dbReference type="Pfam" id="PF14815">
    <property type="entry name" value="NUDIX_4"/>
    <property type="match status" value="1"/>
</dbReference>
<keyword evidence="13 14" id="KW-0326">Glycosidase</keyword>
<dbReference type="InterPro" id="IPR004036">
    <property type="entry name" value="Endonuclease-III-like_CS2"/>
</dbReference>
<keyword evidence="17" id="KW-1185">Reference proteome</keyword>
<dbReference type="Proteomes" id="UP000422569">
    <property type="component" value="Chromosome"/>
</dbReference>
<dbReference type="InterPro" id="IPR000445">
    <property type="entry name" value="HhH_motif"/>
</dbReference>
<comment type="cofactor">
    <cofactor evidence="14">
        <name>[4Fe-4S] cluster</name>
        <dbReference type="ChEBI" id="CHEBI:49883"/>
    </cofactor>
    <text evidence="14">Binds 1 [4Fe-4S] cluster.</text>
</comment>
<dbReference type="GO" id="GO:0006284">
    <property type="term" value="P:base-excision repair"/>
    <property type="evidence" value="ECO:0007669"/>
    <property type="project" value="UniProtKB-UniRule"/>
</dbReference>
<evidence type="ECO:0000256" key="7">
    <source>
        <dbReference type="ARBA" id="ARBA00022723"/>
    </source>
</evidence>
<dbReference type="AlphaFoldDB" id="A0A6B8LY03"/>
<evidence type="ECO:0000256" key="11">
    <source>
        <dbReference type="ARBA" id="ARBA00023014"/>
    </source>
</evidence>
<keyword evidence="9" id="KW-0378">Hydrolase</keyword>
<evidence type="ECO:0000313" key="17">
    <source>
        <dbReference type="Proteomes" id="UP000422569"/>
    </source>
</evidence>
<evidence type="ECO:0000256" key="14">
    <source>
        <dbReference type="RuleBase" id="RU365096"/>
    </source>
</evidence>
<dbReference type="InterPro" id="IPR044298">
    <property type="entry name" value="MIG/MutY"/>
</dbReference>
<dbReference type="NCBIfam" id="TIGR01084">
    <property type="entry name" value="mutY"/>
    <property type="match status" value="1"/>
</dbReference>
<dbReference type="GO" id="GO:0046872">
    <property type="term" value="F:metal ion binding"/>
    <property type="evidence" value="ECO:0007669"/>
    <property type="project" value="UniProtKB-UniRule"/>
</dbReference>
<evidence type="ECO:0000256" key="1">
    <source>
        <dbReference type="ARBA" id="ARBA00000843"/>
    </source>
</evidence>
<feature type="domain" description="HhH-GPD" evidence="15">
    <location>
        <begin position="47"/>
        <end position="196"/>
    </location>
</feature>
<keyword evidence="6" id="KW-0004">4Fe-4S</keyword>
<dbReference type="Gene3D" id="1.10.1670.10">
    <property type="entry name" value="Helix-hairpin-Helix base-excision DNA repair enzymes (C-terminal)"/>
    <property type="match status" value="1"/>
</dbReference>
<accession>A0A6B8LY03</accession>
<dbReference type="CDD" id="cd00056">
    <property type="entry name" value="ENDO3c"/>
    <property type="match status" value="1"/>
</dbReference>
<evidence type="ECO:0000256" key="4">
    <source>
        <dbReference type="ARBA" id="ARBA00012045"/>
    </source>
</evidence>
<dbReference type="GO" id="GO:0035485">
    <property type="term" value="F:adenine/guanine mispair binding"/>
    <property type="evidence" value="ECO:0007669"/>
    <property type="project" value="TreeGrafter"/>
</dbReference>
<keyword evidence="11" id="KW-0411">Iron-sulfur</keyword>
<evidence type="ECO:0000256" key="13">
    <source>
        <dbReference type="ARBA" id="ARBA00023295"/>
    </source>
</evidence>
<evidence type="ECO:0000313" key="16">
    <source>
        <dbReference type="EMBL" id="QGM97307.1"/>
    </source>
</evidence>
<dbReference type="Pfam" id="PF00730">
    <property type="entry name" value="HhH-GPD"/>
    <property type="match status" value="1"/>
</dbReference>
<gene>
    <name evidence="16" type="primary">mutY</name>
    <name evidence="16" type="ORF">F7D14_07360</name>
</gene>
<dbReference type="GO" id="GO:0006298">
    <property type="term" value="P:mismatch repair"/>
    <property type="evidence" value="ECO:0007669"/>
    <property type="project" value="TreeGrafter"/>
</dbReference>
<dbReference type="InterPro" id="IPR015797">
    <property type="entry name" value="NUDIX_hydrolase-like_dom_sf"/>
</dbReference>
<dbReference type="GO" id="GO:0000701">
    <property type="term" value="F:purine-specific mismatch base pair DNA N-glycosylase activity"/>
    <property type="evidence" value="ECO:0007669"/>
    <property type="project" value="UniProtKB-EC"/>
</dbReference>
<dbReference type="CDD" id="cd03431">
    <property type="entry name" value="NUDIX_DNA_Glycosylase_C-MutY"/>
    <property type="match status" value="1"/>
</dbReference>
<keyword evidence="10 14" id="KW-0408">Iron</keyword>
<evidence type="ECO:0000256" key="10">
    <source>
        <dbReference type="ARBA" id="ARBA00023004"/>
    </source>
</evidence>
<keyword evidence="8 14" id="KW-0227">DNA damage</keyword>
<evidence type="ECO:0000256" key="8">
    <source>
        <dbReference type="ARBA" id="ARBA00022763"/>
    </source>
</evidence>
<dbReference type="PANTHER" id="PTHR42944:SF1">
    <property type="entry name" value="ADENINE DNA GLYCOSYLASE"/>
    <property type="match status" value="1"/>
</dbReference>
<organism evidence="16 17">
    <name type="scientific">Methylocystis parvus</name>
    <dbReference type="NCBI Taxonomy" id="134"/>
    <lineage>
        <taxon>Bacteria</taxon>
        <taxon>Pseudomonadati</taxon>
        <taxon>Pseudomonadota</taxon>
        <taxon>Alphaproteobacteria</taxon>
        <taxon>Hyphomicrobiales</taxon>
        <taxon>Methylocystaceae</taxon>
        <taxon>Methylocystis</taxon>
    </lineage>
</organism>
<dbReference type="EMBL" id="CP044331">
    <property type="protein sequence ID" value="QGM97307.1"/>
    <property type="molecule type" value="Genomic_DNA"/>
</dbReference>
<evidence type="ECO:0000256" key="9">
    <source>
        <dbReference type="ARBA" id="ARBA00022801"/>
    </source>
</evidence>
<dbReference type="KEGG" id="mpar:F7D14_07360"/>
<dbReference type="InterPro" id="IPR023170">
    <property type="entry name" value="HhH_base_excis_C"/>
</dbReference>
<name>A0A6B8LY03_9HYPH</name>
<comment type="similarity">
    <text evidence="3 14">Belongs to the Nth/MutY family.</text>
</comment>
<dbReference type="InterPro" id="IPR011257">
    <property type="entry name" value="DNA_glycosylase"/>
</dbReference>